<dbReference type="Pfam" id="PF07980">
    <property type="entry name" value="SusD_RagB"/>
    <property type="match status" value="1"/>
</dbReference>
<evidence type="ECO:0000259" key="6">
    <source>
        <dbReference type="Pfam" id="PF07980"/>
    </source>
</evidence>
<evidence type="ECO:0000256" key="4">
    <source>
        <dbReference type="ARBA" id="ARBA00023136"/>
    </source>
</evidence>
<name>A0A1M6CXS4_9FLAO</name>
<evidence type="ECO:0000313" key="8">
    <source>
        <dbReference type="EMBL" id="SHI65796.1"/>
    </source>
</evidence>
<keyword evidence="9" id="KW-1185">Reference proteome</keyword>
<accession>A0A1M6CXS4</accession>
<dbReference type="OrthoDB" id="5694214at2"/>
<dbReference type="Pfam" id="PF14322">
    <property type="entry name" value="SusD-like_3"/>
    <property type="match status" value="1"/>
</dbReference>
<dbReference type="STRING" id="192903.SAMN04488513_101916"/>
<dbReference type="InterPro" id="IPR011990">
    <property type="entry name" value="TPR-like_helical_dom_sf"/>
</dbReference>
<gene>
    <name evidence="8" type="ORF">SAMN04488513_101916</name>
</gene>
<dbReference type="InterPro" id="IPR033985">
    <property type="entry name" value="SusD-like_N"/>
</dbReference>
<dbReference type="Gene3D" id="1.25.40.390">
    <property type="match status" value="1"/>
</dbReference>
<dbReference type="AlphaFoldDB" id="A0A1M6CXS4"/>
<dbReference type="PROSITE" id="PS51257">
    <property type="entry name" value="PROKAR_LIPOPROTEIN"/>
    <property type="match status" value="1"/>
</dbReference>
<organism evidence="8 9">
    <name type="scientific">Pseudozobellia thermophila</name>
    <dbReference type="NCBI Taxonomy" id="192903"/>
    <lineage>
        <taxon>Bacteria</taxon>
        <taxon>Pseudomonadati</taxon>
        <taxon>Bacteroidota</taxon>
        <taxon>Flavobacteriia</taxon>
        <taxon>Flavobacteriales</taxon>
        <taxon>Flavobacteriaceae</taxon>
        <taxon>Pseudozobellia</taxon>
    </lineage>
</organism>
<protein>
    <submittedName>
        <fullName evidence="8">Starch-binding associating with outer membrane</fullName>
    </submittedName>
</protein>
<evidence type="ECO:0000256" key="2">
    <source>
        <dbReference type="ARBA" id="ARBA00006275"/>
    </source>
</evidence>
<comment type="subcellular location">
    <subcellularLocation>
        <location evidence="1">Cell outer membrane</location>
    </subcellularLocation>
</comment>
<keyword evidence="3" id="KW-0732">Signal</keyword>
<dbReference type="Proteomes" id="UP000184543">
    <property type="component" value="Unassembled WGS sequence"/>
</dbReference>
<dbReference type="RefSeq" id="WP_072989150.1">
    <property type="nucleotide sequence ID" value="NZ_FQYU01000001.1"/>
</dbReference>
<comment type="similarity">
    <text evidence="2">Belongs to the SusD family.</text>
</comment>
<dbReference type="SUPFAM" id="SSF48452">
    <property type="entry name" value="TPR-like"/>
    <property type="match status" value="1"/>
</dbReference>
<evidence type="ECO:0000259" key="7">
    <source>
        <dbReference type="Pfam" id="PF14322"/>
    </source>
</evidence>
<feature type="domain" description="RagB/SusD" evidence="6">
    <location>
        <begin position="295"/>
        <end position="531"/>
    </location>
</feature>
<dbReference type="InterPro" id="IPR012944">
    <property type="entry name" value="SusD_RagB_dom"/>
</dbReference>
<reference evidence="9" key="1">
    <citation type="submission" date="2016-11" db="EMBL/GenBank/DDBJ databases">
        <authorList>
            <person name="Varghese N."/>
            <person name="Submissions S."/>
        </authorList>
    </citation>
    <scope>NUCLEOTIDE SEQUENCE [LARGE SCALE GENOMIC DNA]</scope>
    <source>
        <strain evidence="9">DSM 19858</strain>
    </source>
</reference>
<keyword evidence="5" id="KW-0998">Cell outer membrane</keyword>
<evidence type="ECO:0000256" key="1">
    <source>
        <dbReference type="ARBA" id="ARBA00004442"/>
    </source>
</evidence>
<feature type="domain" description="SusD-like N-terminal" evidence="7">
    <location>
        <begin position="93"/>
        <end position="228"/>
    </location>
</feature>
<dbReference type="EMBL" id="FQYU01000001">
    <property type="protein sequence ID" value="SHI65796.1"/>
    <property type="molecule type" value="Genomic_DNA"/>
</dbReference>
<keyword evidence="4" id="KW-0472">Membrane</keyword>
<dbReference type="GO" id="GO:0009279">
    <property type="term" value="C:cell outer membrane"/>
    <property type="evidence" value="ECO:0007669"/>
    <property type="project" value="UniProtKB-SubCell"/>
</dbReference>
<evidence type="ECO:0000256" key="3">
    <source>
        <dbReference type="ARBA" id="ARBA00022729"/>
    </source>
</evidence>
<evidence type="ECO:0000313" key="9">
    <source>
        <dbReference type="Proteomes" id="UP000184543"/>
    </source>
</evidence>
<sequence>MKRLFKITFLSTLLIAFSCTDLEDELEDSFTEDKQFSNDGVSAGGGDSGGGALLAPFSRLRAGSAGNTGFFAVNSVTADDMAVTQKGGDWFDGGIWIQLHRHTYGSTHDRINELWNDSYAGIGECNTSLQSSLTPNQTAQVRALRAYFYWRLLDGFGRVKIITSPGADAPQSEREEVFEFVESELLDALGIPAVTASMDLSGSALTTDISNYRINQYAALGILAKLYLNAEVYTGTPRWEEAQWAAEYILDNSPYQLCGEGCSVPNLAKRPGVDSDPETLEGYAAVFAPNNENNPEIIWAIEYDETGAGGMNFNMMTLHGPSQLTWGLDEQPWNGFVVLEEFYNSFEEDDLRREANFLEGPQTDFNGNPLLDYAADDDDLVINYKPAINELEPNAIRDGGVRMKKFSFALFQRSNMNNDYPIVRLGDVHLMRGEALARAQGDWNLALPDVNALRDRAGLGPLTSLDADTFLAERGKEMFQESSRRIDLIRFGKYEDTWWEKTDADPAKRLFPIPQAQIDASDGTLTQNPGY</sequence>
<proteinExistence type="inferred from homology"/>
<evidence type="ECO:0000256" key="5">
    <source>
        <dbReference type="ARBA" id="ARBA00023237"/>
    </source>
</evidence>